<dbReference type="RefSeq" id="WP_152592892.1">
    <property type="nucleotide sequence ID" value="NZ_CP045230.1"/>
</dbReference>
<gene>
    <name evidence="2" type="ORF">GXM_10020</name>
</gene>
<name>A0A5P8WKR4_9NOSO</name>
<dbReference type="Proteomes" id="UP000326678">
    <property type="component" value="Chromosome pGXM03"/>
</dbReference>
<dbReference type="Pfam" id="PF14343">
    <property type="entry name" value="PrcB_C"/>
    <property type="match status" value="1"/>
</dbReference>
<organism evidence="2 3">
    <name type="scientific">Nostoc sphaeroides CCNUC1</name>
    <dbReference type="NCBI Taxonomy" id="2653204"/>
    <lineage>
        <taxon>Bacteria</taxon>
        <taxon>Bacillati</taxon>
        <taxon>Cyanobacteriota</taxon>
        <taxon>Cyanophyceae</taxon>
        <taxon>Nostocales</taxon>
        <taxon>Nostocaceae</taxon>
        <taxon>Nostoc</taxon>
    </lineage>
</organism>
<evidence type="ECO:0000259" key="1">
    <source>
        <dbReference type="Pfam" id="PF14343"/>
    </source>
</evidence>
<sequence length="131" mass="14470">MKVNFRTIARGANSGYPTASQLVIDNPEEWASVWQQHASNIIPPPPVPNVDFTDNQVVAVFMGEKRTGGYSVEIVSVETKSSEKENLASLVITVAYRQPKPGEIVQEVITHPYHIITIPQRAASKVLFKQA</sequence>
<protein>
    <recommendedName>
        <fullName evidence="1">PrcB C-terminal domain-containing protein</fullName>
    </recommendedName>
</protein>
<dbReference type="InterPro" id="IPR025748">
    <property type="entry name" value="PrcB_C_dom"/>
</dbReference>
<feature type="domain" description="PrcB C-terminal" evidence="1">
    <location>
        <begin position="57"/>
        <end position="119"/>
    </location>
</feature>
<accession>A0A5P8WKR4</accession>
<proteinExistence type="predicted"/>
<evidence type="ECO:0000313" key="2">
    <source>
        <dbReference type="EMBL" id="QFS52756.1"/>
    </source>
</evidence>
<reference evidence="2 3" key="1">
    <citation type="submission" date="2019-10" db="EMBL/GenBank/DDBJ databases">
        <title>Genomic and transcriptomic insights into the perfect genentic adaptation of a filamentous nitrogen-fixing cyanobacterium to rice fields.</title>
        <authorList>
            <person name="Chen Z."/>
        </authorList>
    </citation>
    <scope>NUCLEOTIDE SEQUENCE [LARGE SCALE GENOMIC DNA]</scope>
    <source>
        <strain evidence="2">CCNUC1</strain>
    </source>
</reference>
<dbReference type="KEGG" id="nsh:GXM_10020"/>
<evidence type="ECO:0000313" key="3">
    <source>
        <dbReference type="Proteomes" id="UP000326678"/>
    </source>
</evidence>
<dbReference type="AlphaFoldDB" id="A0A5P8WKR4"/>
<dbReference type="EMBL" id="CP045230">
    <property type="protein sequence ID" value="QFS52756.1"/>
    <property type="molecule type" value="Genomic_DNA"/>
</dbReference>
<keyword evidence="3" id="KW-1185">Reference proteome</keyword>